<dbReference type="RefSeq" id="WP_007502594.1">
    <property type="nucleotide sequence ID" value="NZ_CP082237.1"/>
</dbReference>
<gene>
    <name evidence="1" type="ORF">CathTA2_0402</name>
    <name evidence="2" type="ORF">HUR95_08405</name>
</gene>
<evidence type="ECO:0000313" key="3">
    <source>
        <dbReference type="Proteomes" id="UP000010716"/>
    </source>
</evidence>
<protein>
    <submittedName>
        <fullName evidence="1">Uncharacterized protein</fullName>
    </submittedName>
</protein>
<dbReference type="Proteomes" id="UP000825179">
    <property type="component" value="Chromosome"/>
</dbReference>
<reference evidence="1 3" key="1">
    <citation type="journal article" date="2011" name="J. Bacteriol.">
        <title>Draft genome sequence of the thermoalkaliphilic Caldalkalibacillus thermarum strain TA2.A1.</title>
        <authorList>
            <person name="Kalamorz F."/>
            <person name="Keis S."/>
            <person name="McMillan D.G."/>
            <person name="Olsson K."/>
            <person name="Stanton J.A."/>
            <person name="Stockwell P."/>
            <person name="Black M.A."/>
            <person name="Klingeman D.M."/>
            <person name="Land M.L."/>
            <person name="Han C.S."/>
            <person name="Martin S.L."/>
            <person name="Becher S.A."/>
            <person name="Peddie C.J."/>
            <person name="Morgan H.W."/>
            <person name="Matthies D."/>
            <person name="Preiss L."/>
            <person name="Meier T."/>
            <person name="Brown S.D."/>
            <person name="Cook G.M."/>
        </authorList>
    </citation>
    <scope>NUCLEOTIDE SEQUENCE [LARGE SCALE GENOMIC DNA]</scope>
    <source>
        <strain evidence="1 3">TA2.A1</strain>
    </source>
</reference>
<dbReference type="Proteomes" id="UP000010716">
    <property type="component" value="Unassembled WGS sequence"/>
</dbReference>
<dbReference type="EMBL" id="CP082237">
    <property type="protein sequence ID" value="QZT35535.1"/>
    <property type="molecule type" value="Genomic_DNA"/>
</dbReference>
<organism evidence="1 3">
    <name type="scientific">Caldalkalibacillus thermarum (strain TA2.A1)</name>
    <dbReference type="NCBI Taxonomy" id="986075"/>
    <lineage>
        <taxon>Bacteria</taxon>
        <taxon>Bacillati</taxon>
        <taxon>Bacillota</taxon>
        <taxon>Bacilli</taxon>
        <taxon>Bacillales</taxon>
        <taxon>Bacillaceae</taxon>
        <taxon>Caldalkalibacillus</taxon>
    </lineage>
</organism>
<keyword evidence="4" id="KW-1185">Reference proteome</keyword>
<dbReference type="AlphaFoldDB" id="F5L3P3"/>
<accession>F5L3P3</accession>
<evidence type="ECO:0000313" key="4">
    <source>
        <dbReference type="Proteomes" id="UP000825179"/>
    </source>
</evidence>
<reference evidence="2 4" key="2">
    <citation type="journal article" date="2020" name="Extremophiles">
        <title>Genomic analysis of Caldalkalibacillus thermarum TA2.A1 reveals aerobic alkaliphilic metabolism and evolutionary hallmarks linking alkaliphilic bacteria and plant life.</title>
        <authorList>
            <person name="de Jong S.I."/>
            <person name="van den Broek M.A."/>
            <person name="Merkel A.Y."/>
            <person name="de la Torre Cortes P."/>
            <person name="Kalamorz F."/>
            <person name="Cook G.M."/>
            <person name="van Loosdrecht M.C.M."/>
            <person name="McMillan D.G.G."/>
        </authorList>
    </citation>
    <scope>NUCLEOTIDE SEQUENCE [LARGE SCALE GENOMIC DNA]</scope>
    <source>
        <strain evidence="2 4">TA2.A1</strain>
    </source>
</reference>
<dbReference type="EMBL" id="AFCE01000053">
    <property type="protein sequence ID" value="EGL84033.1"/>
    <property type="molecule type" value="Genomic_DNA"/>
</dbReference>
<proteinExistence type="predicted"/>
<sequence>MDAPPITRGLGGEVHRLYIKLNKTVYPEEMGSELIVEQTDDTEGAIEVWYIMTPTVIEGLDVTDQLDTPRVDLQGEYLFIHFPDHQELRLAVLTIKTTCPL</sequence>
<reference evidence="2" key="3">
    <citation type="submission" date="2021-08" db="EMBL/GenBank/DDBJ databases">
        <authorList>
            <person name="de Jong S."/>
            <person name="van den Broek M."/>
            <person name="Merkel A."/>
            <person name="de la Torre Cortes P."/>
            <person name="Kalamorz F."/>
            <person name="Cook G."/>
            <person name="van Loosdrecht M."/>
            <person name="McMillan D."/>
        </authorList>
    </citation>
    <scope>NUCLEOTIDE SEQUENCE</scope>
    <source>
        <strain evidence="2">TA2.A1</strain>
    </source>
</reference>
<dbReference type="KEGG" id="cthu:HUR95_08405"/>
<name>F5L3P3_CALTT</name>
<evidence type="ECO:0000313" key="2">
    <source>
        <dbReference type="EMBL" id="QZT35535.1"/>
    </source>
</evidence>
<evidence type="ECO:0000313" key="1">
    <source>
        <dbReference type="EMBL" id="EGL84033.1"/>
    </source>
</evidence>